<dbReference type="HAMAP" id="MF_01121">
    <property type="entry name" value="Sirtuin_ClassIII"/>
    <property type="match status" value="1"/>
</dbReference>
<dbReference type="AlphaFoldDB" id="A0A1I2G5J6"/>
<gene>
    <name evidence="3" type="primary">cobB</name>
    <name evidence="6" type="ORF">SAMN04488523_11925</name>
</gene>
<dbReference type="InterPro" id="IPR027546">
    <property type="entry name" value="Sirtuin_class_III"/>
</dbReference>
<dbReference type="GO" id="GO:0008270">
    <property type="term" value="F:zinc ion binding"/>
    <property type="evidence" value="ECO:0007669"/>
    <property type="project" value="UniProtKB-UniRule"/>
</dbReference>
<evidence type="ECO:0000256" key="3">
    <source>
        <dbReference type="HAMAP-Rule" id="MF_01121"/>
    </source>
</evidence>
<organism evidence="6 7">
    <name type="scientific">Sulfitobacter brevis</name>
    <dbReference type="NCBI Taxonomy" id="74348"/>
    <lineage>
        <taxon>Bacteria</taxon>
        <taxon>Pseudomonadati</taxon>
        <taxon>Pseudomonadota</taxon>
        <taxon>Alphaproteobacteria</taxon>
        <taxon>Rhodobacterales</taxon>
        <taxon>Roseobacteraceae</taxon>
        <taxon>Sulfitobacter</taxon>
    </lineage>
</organism>
<keyword evidence="3 4" id="KW-0479">Metal-binding</keyword>
<dbReference type="Gene3D" id="3.40.50.1220">
    <property type="entry name" value="TPP-binding domain"/>
    <property type="match status" value="1"/>
</dbReference>
<keyword evidence="2 3" id="KW-0520">NAD</keyword>
<dbReference type="EC" id="2.3.1.286" evidence="3"/>
<comment type="similarity">
    <text evidence="3">Belongs to the sirtuin family. Class III subfamily.</text>
</comment>
<keyword evidence="3" id="KW-0963">Cytoplasm</keyword>
<dbReference type="Proteomes" id="UP000198977">
    <property type="component" value="Unassembled WGS sequence"/>
</dbReference>
<dbReference type="OrthoDB" id="9800582at2"/>
<feature type="binding site" evidence="3">
    <location>
        <begin position="172"/>
        <end position="174"/>
    </location>
    <ligand>
        <name>NAD(+)</name>
        <dbReference type="ChEBI" id="CHEBI:57540"/>
    </ligand>
</feature>
<evidence type="ECO:0000256" key="1">
    <source>
        <dbReference type="ARBA" id="ARBA00022679"/>
    </source>
</evidence>
<dbReference type="PANTHER" id="PTHR11085">
    <property type="entry name" value="NAD-DEPENDENT PROTEIN DEACYLASE SIRTUIN-5, MITOCHONDRIAL-RELATED"/>
    <property type="match status" value="1"/>
</dbReference>
<feature type="binding site" evidence="3 4">
    <location>
        <position position="117"/>
    </location>
    <ligand>
        <name>Zn(2+)</name>
        <dbReference type="ChEBI" id="CHEBI:29105"/>
    </ligand>
</feature>
<comment type="subcellular location">
    <subcellularLocation>
        <location evidence="3">Cytoplasm</location>
    </subcellularLocation>
</comment>
<evidence type="ECO:0000256" key="2">
    <source>
        <dbReference type="ARBA" id="ARBA00023027"/>
    </source>
</evidence>
<keyword evidence="7" id="KW-1185">Reference proteome</keyword>
<comment type="cofactor">
    <cofactor evidence="3">
        <name>Zn(2+)</name>
        <dbReference type="ChEBI" id="CHEBI:29105"/>
    </cofactor>
    <text evidence="3">Binds 1 zinc ion per subunit.</text>
</comment>
<dbReference type="GO" id="GO:0070403">
    <property type="term" value="F:NAD+ binding"/>
    <property type="evidence" value="ECO:0007669"/>
    <property type="project" value="UniProtKB-UniRule"/>
</dbReference>
<dbReference type="GO" id="GO:0036054">
    <property type="term" value="F:protein-malonyllysine demalonylase activity"/>
    <property type="evidence" value="ECO:0007669"/>
    <property type="project" value="InterPro"/>
</dbReference>
<dbReference type="STRING" id="74348.SAMN04488523_11925"/>
<dbReference type="Pfam" id="PF02146">
    <property type="entry name" value="SIR2"/>
    <property type="match status" value="1"/>
</dbReference>
<dbReference type="InterPro" id="IPR029035">
    <property type="entry name" value="DHS-like_NAD/FAD-binding_dom"/>
</dbReference>
<dbReference type="SUPFAM" id="SSF52467">
    <property type="entry name" value="DHS-like NAD/FAD-binding domain"/>
    <property type="match status" value="1"/>
</dbReference>
<dbReference type="EMBL" id="FOMW01000019">
    <property type="protein sequence ID" value="SFF11901.1"/>
    <property type="molecule type" value="Genomic_DNA"/>
</dbReference>
<dbReference type="GO" id="GO:0005737">
    <property type="term" value="C:cytoplasm"/>
    <property type="evidence" value="ECO:0007669"/>
    <property type="project" value="UniProtKB-SubCell"/>
</dbReference>
<reference evidence="6 7" key="1">
    <citation type="submission" date="2016-10" db="EMBL/GenBank/DDBJ databases">
        <authorList>
            <person name="de Groot N.N."/>
        </authorList>
    </citation>
    <scope>NUCLEOTIDE SEQUENCE [LARGE SCALE GENOMIC DNA]</scope>
    <source>
        <strain evidence="6 7">DSM 11443</strain>
    </source>
</reference>
<comment type="domain">
    <text evidence="3">2 residues (Tyr-53 and Arg-56) present in a large hydrophobic pocket are probably involved in substrate specificity. They are important for desuccinylation activity, but dispensable for deacetylation activity.</text>
</comment>
<dbReference type="InterPro" id="IPR050134">
    <property type="entry name" value="NAD-dep_sirtuin_deacylases"/>
</dbReference>
<dbReference type="GO" id="GO:0036055">
    <property type="term" value="F:protein-succinyllysine desuccinylase activity"/>
    <property type="evidence" value="ECO:0007669"/>
    <property type="project" value="UniProtKB-UniRule"/>
</dbReference>
<feature type="domain" description="Deacetylase sirtuin-type" evidence="5">
    <location>
        <begin position="1"/>
        <end position="237"/>
    </location>
</feature>
<name>A0A1I2G5J6_9RHOB</name>
<feature type="active site" description="Proton acceptor" evidence="3 4">
    <location>
        <position position="106"/>
    </location>
</feature>
<dbReference type="Gene3D" id="3.30.1600.10">
    <property type="entry name" value="SIR2/SIRT2 'Small Domain"/>
    <property type="match status" value="1"/>
</dbReference>
<feature type="binding site" evidence="3 4">
    <location>
        <position position="136"/>
    </location>
    <ligand>
        <name>Zn(2+)</name>
        <dbReference type="ChEBI" id="CHEBI:29105"/>
    </ligand>
</feature>
<evidence type="ECO:0000313" key="6">
    <source>
        <dbReference type="EMBL" id="SFF11901.1"/>
    </source>
</evidence>
<comment type="function">
    <text evidence="3">NAD-dependent lysine deacetylase and desuccinylase that specifically removes acetyl and succinyl groups on target proteins. Modulates the activities of several proteins which are inactive in their acylated form.</text>
</comment>
<keyword evidence="1" id="KW-0808">Transferase</keyword>
<dbReference type="GO" id="GO:0017136">
    <property type="term" value="F:histone deacetylase activity, NAD-dependent"/>
    <property type="evidence" value="ECO:0007669"/>
    <property type="project" value="TreeGrafter"/>
</dbReference>
<comment type="catalytic activity">
    <reaction evidence="3">
        <text>N(6)-succinyl-L-lysyl-[protein] + NAD(+) + H2O = 2''-O-succinyl-ADP-D-ribose + nicotinamide + L-lysyl-[protein]</text>
        <dbReference type="Rhea" id="RHEA:47668"/>
        <dbReference type="Rhea" id="RHEA-COMP:9752"/>
        <dbReference type="Rhea" id="RHEA-COMP:11877"/>
        <dbReference type="ChEBI" id="CHEBI:15377"/>
        <dbReference type="ChEBI" id="CHEBI:17154"/>
        <dbReference type="ChEBI" id="CHEBI:29969"/>
        <dbReference type="ChEBI" id="CHEBI:57540"/>
        <dbReference type="ChEBI" id="CHEBI:87830"/>
        <dbReference type="ChEBI" id="CHEBI:87832"/>
    </reaction>
</comment>
<feature type="binding site" evidence="3">
    <location>
        <begin position="88"/>
        <end position="91"/>
    </location>
    <ligand>
        <name>NAD(+)</name>
        <dbReference type="ChEBI" id="CHEBI:57540"/>
    </ligand>
</feature>
<feature type="binding site" evidence="3 4">
    <location>
        <position position="114"/>
    </location>
    <ligand>
        <name>Zn(2+)</name>
        <dbReference type="ChEBI" id="CHEBI:29105"/>
    </ligand>
</feature>
<feature type="binding site" evidence="3">
    <location>
        <position position="216"/>
    </location>
    <ligand>
        <name>NAD(+)</name>
        <dbReference type="ChEBI" id="CHEBI:57540"/>
    </ligand>
</feature>
<feature type="binding site" evidence="3">
    <location>
        <position position="53"/>
    </location>
    <ligand>
        <name>substrate</name>
    </ligand>
</feature>
<comment type="catalytic activity">
    <reaction evidence="3">
        <text>N(6)-acetyl-L-lysyl-[protein] + NAD(+) + H2O = 2''-O-acetyl-ADP-D-ribose + nicotinamide + L-lysyl-[protein]</text>
        <dbReference type="Rhea" id="RHEA:43636"/>
        <dbReference type="Rhea" id="RHEA-COMP:9752"/>
        <dbReference type="Rhea" id="RHEA-COMP:10731"/>
        <dbReference type="ChEBI" id="CHEBI:15377"/>
        <dbReference type="ChEBI" id="CHEBI:17154"/>
        <dbReference type="ChEBI" id="CHEBI:29969"/>
        <dbReference type="ChEBI" id="CHEBI:57540"/>
        <dbReference type="ChEBI" id="CHEBI:61930"/>
        <dbReference type="ChEBI" id="CHEBI:83767"/>
        <dbReference type="EC" id="2.3.1.286"/>
    </reaction>
</comment>
<dbReference type="PROSITE" id="PS50305">
    <property type="entry name" value="SIRTUIN"/>
    <property type="match status" value="1"/>
</dbReference>
<keyword evidence="3 4" id="KW-0862">Zinc</keyword>
<dbReference type="RefSeq" id="WP_093925298.1">
    <property type="nucleotide sequence ID" value="NZ_FOMW01000019.1"/>
</dbReference>
<evidence type="ECO:0000256" key="4">
    <source>
        <dbReference type="PROSITE-ProRule" id="PRU00236"/>
    </source>
</evidence>
<dbReference type="InterPro" id="IPR026591">
    <property type="entry name" value="Sirtuin_cat_small_dom_sf"/>
</dbReference>
<evidence type="ECO:0000313" key="7">
    <source>
        <dbReference type="Proteomes" id="UP000198977"/>
    </source>
</evidence>
<proteinExistence type="inferred from homology"/>
<dbReference type="InterPro" id="IPR003000">
    <property type="entry name" value="Sirtuin"/>
</dbReference>
<feature type="binding site" evidence="3">
    <location>
        <begin position="9"/>
        <end position="28"/>
    </location>
    <ligand>
        <name>NAD(+)</name>
        <dbReference type="ChEBI" id="CHEBI:57540"/>
    </ligand>
</feature>
<feature type="binding site" evidence="3 4">
    <location>
        <position position="133"/>
    </location>
    <ligand>
        <name>Zn(2+)</name>
        <dbReference type="ChEBI" id="CHEBI:29105"/>
    </ligand>
</feature>
<dbReference type="InterPro" id="IPR026590">
    <property type="entry name" value="Ssirtuin_cat_dom"/>
</dbReference>
<evidence type="ECO:0000259" key="5">
    <source>
        <dbReference type="PROSITE" id="PS50305"/>
    </source>
</evidence>
<protein>
    <recommendedName>
        <fullName evidence="3">NAD-dependent protein deacylase</fullName>
        <ecNumber evidence="3">2.3.1.286</ecNumber>
    </recommendedName>
    <alternativeName>
        <fullName evidence="3">Regulatory protein SIR2 homolog</fullName>
    </alternativeName>
</protein>
<feature type="binding site" evidence="3">
    <location>
        <begin position="198"/>
        <end position="200"/>
    </location>
    <ligand>
        <name>NAD(+)</name>
        <dbReference type="ChEBI" id="CHEBI:57540"/>
    </ligand>
</feature>
<dbReference type="PANTHER" id="PTHR11085:SF4">
    <property type="entry name" value="NAD-DEPENDENT PROTEIN DEACYLASE"/>
    <property type="match status" value="1"/>
</dbReference>
<dbReference type="CDD" id="cd01412">
    <property type="entry name" value="SIRT5_Af1_CobB"/>
    <property type="match status" value="1"/>
</dbReference>
<feature type="binding site" evidence="3">
    <location>
        <position position="56"/>
    </location>
    <ligand>
        <name>substrate</name>
    </ligand>
</feature>
<sequence length="237" mass="25319">MTKIVILTGAGISAESGLETFRAEDGLWAQHRVEDVATPEGFAANPKLVVDFYNARRAQAANVDPNAAHRALARLEQQHDGEVIVITQNVDDLHERGGSQGVMHMHGALKGALCAACDHRWPAPMVMASGDACPACGALAARPDIVWFGEMPYDMDSLFDHLSEADIFAAIGTSGNVYPAAGFAAEARRAGAHTIEFNLERSAVGSQFAEHRQGPASLTVSVWVDEVLGKVNRDGLF</sequence>
<accession>A0A1I2G5J6</accession>